<comment type="caution">
    <text evidence="1">The sequence shown here is derived from an EMBL/GenBank/DDBJ whole genome shotgun (WGS) entry which is preliminary data.</text>
</comment>
<evidence type="ECO:0000313" key="1">
    <source>
        <dbReference type="EMBL" id="KAJ8664374.1"/>
    </source>
</evidence>
<proteinExistence type="predicted"/>
<evidence type="ECO:0000313" key="2">
    <source>
        <dbReference type="Proteomes" id="UP001239111"/>
    </source>
</evidence>
<reference evidence="1" key="1">
    <citation type="submission" date="2023-04" db="EMBL/GenBank/DDBJ databases">
        <title>A chromosome-level genome assembly of the parasitoid wasp Eretmocerus hayati.</title>
        <authorList>
            <person name="Zhong Y."/>
            <person name="Liu S."/>
            <person name="Liu Y."/>
        </authorList>
    </citation>
    <scope>NUCLEOTIDE SEQUENCE</scope>
    <source>
        <strain evidence="1">ZJU_SS_LIU_2023</strain>
    </source>
</reference>
<protein>
    <submittedName>
        <fullName evidence="1">Uncharacterized protein</fullName>
    </submittedName>
</protein>
<sequence length="285" mass="32695">MSRRAIFQGFLVVIVATSVLSDASIQTVFQWRYFDFVWPSESAKQQAVRDGSYNLSQVVPSDIDVAKDGRVFISFVFFRGTPARFGVVTKFQDVSGHLIQPYPSWKWFNGSGCDDTIFSLTRFKIDQCNRLWIVDSGRENKQKKCPPKVLVFDLSTNTLVRRQSIPYAIALGFREKESMTVTIIIDIHEGRCSDVTKIVAQDDKRLNFVGGMKVIQNPTSLDEELWVIATRSIDQYYQKINFNEFNFYVTKSSVKKLIKGTICETPRRNFNHPQNFYELSPLGGH</sequence>
<dbReference type="Proteomes" id="UP001239111">
    <property type="component" value="Chromosome 4"/>
</dbReference>
<keyword evidence="2" id="KW-1185">Reference proteome</keyword>
<organism evidence="1 2">
    <name type="scientific">Eretmocerus hayati</name>
    <dbReference type="NCBI Taxonomy" id="131215"/>
    <lineage>
        <taxon>Eukaryota</taxon>
        <taxon>Metazoa</taxon>
        <taxon>Ecdysozoa</taxon>
        <taxon>Arthropoda</taxon>
        <taxon>Hexapoda</taxon>
        <taxon>Insecta</taxon>
        <taxon>Pterygota</taxon>
        <taxon>Neoptera</taxon>
        <taxon>Endopterygota</taxon>
        <taxon>Hymenoptera</taxon>
        <taxon>Apocrita</taxon>
        <taxon>Proctotrupomorpha</taxon>
        <taxon>Chalcidoidea</taxon>
        <taxon>Aphelinidae</taxon>
        <taxon>Aphelininae</taxon>
        <taxon>Eretmocerus</taxon>
    </lineage>
</organism>
<dbReference type="EMBL" id="CM056744">
    <property type="protein sequence ID" value="KAJ8664374.1"/>
    <property type="molecule type" value="Genomic_DNA"/>
</dbReference>
<gene>
    <name evidence="1" type="ORF">QAD02_006036</name>
</gene>
<accession>A0ACC2MZX7</accession>
<name>A0ACC2MZX7_9HYME</name>